<gene>
    <name evidence="1" type="ORF">HMPREF0555_0524</name>
</gene>
<sequence>MLKFTAKTLSTTIDGNGLVILESNGQYIYPGLAQAIFDDAIFGPRIL</sequence>
<proteinExistence type="predicted"/>
<dbReference type="HOGENOM" id="CLU_3169815_0_0_9"/>
<dbReference type="Proteomes" id="UP000004283">
    <property type="component" value="Unassembled WGS sequence"/>
</dbReference>
<dbReference type="RefSeq" id="WP_002814561.1">
    <property type="nucleotide sequence ID" value="NZ_GG693383.1"/>
</dbReference>
<accession>C2KIQ8</accession>
<name>C2KIQ8_LEUMC</name>
<protein>
    <submittedName>
        <fullName evidence="1">Uncharacterized protein</fullName>
    </submittedName>
</protein>
<evidence type="ECO:0000313" key="2">
    <source>
        <dbReference type="Proteomes" id="UP000004283"/>
    </source>
</evidence>
<comment type="caution">
    <text evidence="1">The sequence shown here is derived from an EMBL/GenBank/DDBJ whole genome shotgun (WGS) entry which is preliminary data.</text>
</comment>
<evidence type="ECO:0000313" key="1">
    <source>
        <dbReference type="EMBL" id="EEJ42864.1"/>
    </source>
</evidence>
<dbReference type="EMBL" id="ACKV01000023">
    <property type="protein sequence ID" value="EEJ42864.1"/>
    <property type="molecule type" value="Genomic_DNA"/>
</dbReference>
<dbReference type="AlphaFoldDB" id="C2KIQ8"/>
<reference evidence="1 2" key="1">
    <citation type="submission" date="2009-04" db="EMBL/GenBank/DDBJ databases">
        <authorList>
            <person name="Qin X."/>
            <person name="Bachman B."/>
            <person name="Battles P."/>
            <person name="Bell A."/>
            <person name="Bess C."/>
            <person name="Bickham C."/>
            <person name="Chaboub L."/>
            <person name="Chen D."/>
            <person name="Coyle M."/>
            <person name="Deiros D.R."/>
            <person name="Dinh H."/>
            <person name="Forbes L."/>
            <person name="Fowler G."/>
            <person name="Francisco L."/>
            <person name="Fu Q."/>
            <person name="Gubbala S."/>
            <person name="Hale W."/>
            <person name="Han Y."/>
            <person name="Hemphill L."/>
            <person name="Highlander S.K."/>
            <person name="Hirani K."/>
            <person name="Hogues M."/>
            <person name="Jackson L."/>
            <person name="Jakkamsetti A."/>
            <person name="Javaid M."/>
            <person name="Jiang H."/>
            <person name="Korchina V."/>
            <person name="Kovar C."/>
            <person name="Lara F."/>
            <person name="Lee S."/>
            <person name="Mata R."/>
            <person name="Mathew T."/>
            <person name="Moen C."/>
            <person name="Morales K."/>
            <person name="Munidasa M."/>
            <person name="Nazareth L."/>
            <person name="Ngo R."/>
            <person name="Nguyen L."/>
            <person name="Okwuonu G."/>
            <person name="Ongeri F."/>
            <person name="Patil S."/>
            <person name="Petrosino J."/>
            <person name="Pham C."/>
            <person name="Pham P."/>
            <person name="Pu L.-L."/>
            <person name="Puazo M."/>
            <person name="Raj R."/>
            <person name="Reid J."/>
            <person name="Rouhana J."/>
            <person name="Saada N."/>
            <person name="Shang Y."/>
            <person name="Simmons D."/>
            <person name="Thornton R."/>
            <person name="Warren J."/>
            <person name="Weissenberger G."/>
            <person name="Zhang J."/>
            <person name="Zhang L."/>
            <person name="Zhou C."/>
            <person name="Zhu D."/>
            <person name="Muzny D."/>
            <person name="Worley K."/>
            <person name="Gibbs R."/>
        </authorList>
    </citation>
    <scope>NUCLEOTIDE SEQUENCE [LARGE SCALE GENOMIC DNA]</scope>
    <source>
        <strain evidence="1 2">ATCC 19254</strain>
    </source>
</reference>
<organism evidence="1 2">
    <name type="scientific">Leuconostoc mesenteroides subsp. cremoris ATCC 19254</name>
    <dbReference type="NCBI Taxonomy" id="586220"/>
    <lineage>
        <taxon>Bacteria</taxon>
        <taxon>Bacillati</taxon>
        <taxon>Bacillota</taxon>
        <taxon>Bacilli</taxon>
        <taxon>Lactobacillales</taxon>
        <taxon>Lactobacillaceae</taxon>
        <taxon>Leuconostoc</taxon>
    </lineage>
</organism>